<dbReference type="SUPFAM" id="SSF58100">
    <property type="entry name" value="Bacterial hemolysins"/>
    <property type="match status" value="1"/>
</dbReference>
<dbReference type="CDD" id="cd01949">
    <property type="entry name" value="GGDEF"/>
    <property type="match status" value="1"/>
</dbReference>
<dbReference type="Gene3D" id="3.30.70.270">
    <property type="match status" value="1"/>
</dbReference>
<evidence type="ECO:0000256" key="1">
    <source>
        <dbReference type="ARBA" id="ARBA00012528"/>
    </source>
</evidence>
<keyword evidence="3" id="KW-0175">Coiled coil</keyword>
<dbReference type="Pfam" id="PF00990">
    <property type="entry name" value="GGDEF"/>
    <property type="match status" value="1"/>
</dbReference>
<proteinExistence type="predicted"/>
<name>A0A2Z6G9M1_9PROT</name>
<evidence type="ECO:0000313" key="5">
    <source>
        <dbReference type="EMBL" id="BBE50104.1"/>
    </source>
</evidence>
<protein>
    <recommendedName>
        <fullName evidence="1">diguanylate cyclase</fullName>
        <ecNumber evidence="1">2.7.7.65</ecNumber>
    </recommendedName>
</protein>
<dbReference type="SUPFAM" id="SSF55073">
    <property type="entry name" value="Nucleotide cyclase"/>
    <property type="match status" value="1"/>
</dbReference>
<dbReference type="RefSeq" id="WP_062625475.1">
    <property type="nucleotide sequence ID" value="NZ_AP018738.1"/>
</dbReference>
<evidence type="ECO:0000313" key="6">
    <source>
        <dbReference type="Proteomes" id="UP000033070"/>
    </source>
</evidence>
<sequence length="340" mass="37258">MKYAQERTASGEILRLVIQKMAAQPAAFAPLNYTVWYEHLAGINPELSMAMERLLSADKKLDDAVIEKLYAQFISESDLKAELAFQDGMKQLLGKVASFAEQADQQVSQFGNSLQNYNDALRPDIDLSKLEAMIGNMSQDTQKMHGSMQHLQSQLEASKQEVEKLNKELKSAQGEALTDPLTGVANRRGYETKAKAILADSAVVAKGISMLMLDIDHFKKVNDTFGHLFGDKVIQAVASMLKTKVKGQDIVARLGGEEFGVLLPETDIKGAFVVAEQIRQGIEKSKIRRQDAQDPIGGVTISIGVACFSGDLTLLMDQADKALYASKQGGRNRTTVFGQK</sequence>
<dbReference type="Proteomes" id="UP000033070">
    <property type="component" value="Chromosome"/>
</dbReference>
<keyword evidence="6" id="KW-1185">Reference proteome</keyword>
<dbReference type="AlphaFoldDB" id="A0A2Z6G9M1"/>
<dbReference type="PANTHER" id="PTHR45138">
    <property type="entry name" value="REGULATORY COMPONENTS OF SENSORY TRANSDUCTION SYSTEM"/>
    <property type="match status" value="1"/>
</dbReference>
<evidence type="ECO:0000256" key="2">
    <source>
        <dbReference type="ARBA" id="ARBA00034247"/>
    </source>
</evidence>
<dbReference type="SMART" id="SM00267">
    <property type="entry name" value="GGDEF"/>
    <property type="match status" value="1"/>
</dbReference>
<comment type="catalytic activity">
    <reaction evidence="2">
        <text>2 GTP = 3',3'-c-di-GMP + 2 diphosphate</text>
        <dbReference type="Rhea" id="RHEA:24898"/>
        <dbReference type="ChEBI" id="CHEBI:33019"/>
        <dbReference type="ChEBI" id="CHEBI:37565"/>
        <dbReference type="ChEBI" id="CHEBI:58805"/>
        <dbReference type="EC" id="2.7.7.65"/>
    </reaction>
</comment>
<evidence type="ECO:0000259" key="4">
    <source>
        <dbReference type="PROSITE" id="PS50887"/>
    </source>
</evidence>
<gene>
    <name evidence="5" type="ORF">OYT1_ch0537</name>
</gene>
<accession>A0A2Z6G9M1</accession>
<dbReference type="InterPro" id="IPR050469">
    <property type="entry name" value="Diguanylate_Cyclase"/>
</dbReference>
<dbReference type="OrthoDB" id="9813903at2"/>
<dbReference type="GO" id="GO:0052621">
    <property type="term" value="F:diguanylate cyclase activity"/>
    <property type="evidence" value="ECO:0007669"/>
    <property type="project" value="UniProtKB-EC"/>
</dbReference>
<dbReference type="EMBL" id="AP018738">
    <property type="protein sequence ID" value="BBE50104.1"/>
    <property type="molecule type" value="Genomic_DNA"/>
</dbReference>
<dbReference type="NCBIfam" id="TIGR00254">
    <property type="entry name" value="GGDEF"/>
    <property type="match status" value="1"/>
</dbReference>
<dbReference type="EC" id="2.7.7.65" evidence="1"/>
<evidence type="ECO:0000256" key="3">
    <source>
        <dbReference type="SAM" id="Coils"/>
    </source>
</evidence>
<organism evidence="5 6">
    <name type="scientific">Ferriphaselus amnicola</name>
    <dbReference type="NCBI Taxonomy" id="1188319"/>
    <lineage>
        <taxon>Bacteria</taxon>
        <taxon>Pseudomonadati</taxon>
        <taxon>Pseudomonadota</taxon>
        <taxon>Betaproteobacteria</taxon>
        <taxon>Nitrosomonadales</taxon>
        <taxon>Gallionellaceae</taxon>
        <taxon>Ferriphaselus</taxon>
    </lineage>
</organism>
<dbReference type="FunFam" id="3.30.70.270:FF:000001">
    <property type="entry name" value="Diguanylate cyclase domain protein"/>
    <property type="match status" value="1"/>
</dbReference>
<dbReference type="InterPro" id="IPR043128">
    <property type="entry name" value="Rev_trsase/Diguanyl_cyclase"/>
</dbReference>
<dbReference type="PROSITE" id="PS50887">
    <property type="entry name" value="GGDEF"/>
    <property type="match status" value="1"/>
</dbReference>
<feature type="domain" description="GGDEF" evidence="4">
    <location>
        <begin position="206"/>
        <end position="339"/>
    </location>
</feature>
<dbReference type="KEGG" id="fam:OYT1_ch0537"/>
<dbReference type="InterPro" id="IPR029787">
    <property type="entry name" value="Nucleotide_cyclase"/>
</dbReference>
<dbReference type="InterPro" id="IPR000160">
    <property type="entry name" value="GGDEF_dom"/>
</dbReference>
<feature type="coiled-coil region" evidence="3">
    <location>
        <begin position="148"/>
        <end position="175"/>
    </location>
</feature>
<dbReference type="STRING" id="1188319.OYT1_00215"/>
<reference evidence="5 6" key="1">
    <citation type="submission" date="2018-06" db="EMBL/GenBank/DDBJ databases">
        <title>OYT1 Genome Sequencing.</title>
        <authorList>
            <person name="Kato S."/>
            <person name="Itoh T."/>
            <person name="Ohkuma M."/>
        </authorList>
    </citation>
    <scope>NUCLEOTIDE SEQUENCE [LARGE SCALE GENOMIC DNA]</scope>
    <source>
        <strain evidence="5 6">OYT1</strain>
    </source>
</reference>
<dbReference type="PANTHER" id="PTHR45138:SF9">
    <property type="entry name" value="DIGUANYLATE CYCLASE DGCM-RELATED"/>
    <property type="match status" value="1"/>
</dbReference>